<evidence type="ECO:0000313" key="1">
    <source>
        <dbReference type="EMBL" id="KAH3855711.1"/>
    </source>
</evidence>
<comment type="caution">
    <text evidence="1">The sequence shown here is derived from an EMBL/GenBank/DDBJ whole genome shotgun (WGS) entry which is preliminary data.</text>
</comment>
<keyword evidence="2" id="KW-1185">Reference proteome</keyword>
<protein>
    <submittedName>
        <fullName evidence="1">Uncharacterized protein</fullName>
    </submittedName>
</protein>
<gene>
    <name evidence="1" type="ORF">DPMN_098281</name>
</gene>
<dbReference type="Proteomes" id="UP000828390">
    <property type="component" value="Unassembled WGS sequence"/>
</dbReference>
<dbReference type="EMBL" id="JAIWYP010000003">
    <property type="protein sequence ID" value="KAH3855711.1"/>
    <property type="molecule type" value="Genomic_DNA"/>
</dbReference>
<accession>A0A9D4LCQ7</accession>
<sequence>MLADLLVKQTLTKLPSLPAQRCMRRADHETLWLPVSVPDLTNGLGTSLLPDGQHGNTSAKWRVAPWRHFQPAIFAYYSNLPLNTNQFLLPSYSSLFGSLVRTSRSRWVGGLLGTGGLLRTGRLLGTGWRCVTSMGVSLDIACTS</sequence>
<reference evidence="1" key="2">
    <citation type="submission" date="2020-11" db="EMBL/GenBank/DDBJ databases">
        <authorList>
            <person name="McCartney M.A."/>
            <person name="Auch B."/>
            <person name="Kono T."/>
            <person name="Mallez S."/>
            <person name="Becker A."/>
            <person name="Gohl D.M."/>
            <person name="Silverstein K.A.T."/>
            <person name="Koren S."/>
            <person name="Bechman K.B."/>
            <person name="Herman A."/>
            <person name="Abrahante J.E."/>
            <person name="Garbe J."/>
        </authorList>
    </citation>
    <scope>NUCLEOTIDE SEQUENCE</scope>
    <source>
        <strain evidence="1">Duluth1</strain>
        <tissue evidence="1">Whole animal</tissue>
    </source>
</reference>
<evidence type="ECO:0000313" key="2">
    <source>
        <dbReference type="Proteomes" id="UP000828390"/>
    </source>
</evidence>
<name>A0A9D4LCQ7_DREPO</name>
<reference evidence="1" key="1">
    <citation type="journal article" date="2019" name="bioRxiv">
        <title>The Genome of the Zebra Mussel, Dreissena polymorpha: A Resource for Invasive Species Research.</title>
        <authorList>
            <person name="McCartney M.A."/>
            <person name="Auch B."/>
            <person name="Kono T."/>
            <person name="Mallez S."/>
            <person name="Zhang Y."/>
            <person name="Obille A."/>
            <person name="Becker A."/>
            <person name="Abrahante J.E."/>
            <person name="Garbe J."/>
            <person name="Badalamenti J.P."/>
            <person name="Herman A."/>
            <person name="Mangelson H."/>
            <person name="Liachko I."/>
            <person name="Sullivan S."/>
            <person name="Sone E.D."/>
            <person name="Koren S."/>
            <person name="Silverstein K.A.T."/>
            <person name="Beckman K.B."/>
            <person name="Gohl D.M."/>
        </authorList>
    </citation>
    <scope>NUCLEOTIDE SEQUENCE</scope>
    <source>
        <strain evidence="1">Duluth1</strain>
        <tissue evidence="1">Whole animal</tissue>
    </source>
</reference>
<dbReference type="AlphaFoldDB" id="A0A9D4LCQ7"/>
<proteinExistence type="predicted"/>
<organism evidence="1 2">
    <name type="scientific">Dreissena polymorpha</name>
    <name type="common">Zebra mussel</name>
    <name type="synonym">Mytilus polymorpha</name>
    <dbReference type="NCBI Taxonomy" id="45954"/>
    <lineage>
        <taxon>Eukaryota</taxon>
        <taxon>Metazoa</taxon>
        <taxon>Spiralia</taxon>
        <taxon>Lophotrochozoa</taxon>
        <taxon>Mollusca</taxon>
        <taxon>Bivalvia</taxon>
        <taxon>Autobranchia</taxon>
        <taxon>Heteroconchia</taxon>
        <taxon>Euheterodonta</taxon>
        <taxon>Imparidentia</taxon>
        <taxon>Neoheterodontei</taxon>
        <taxon>Myida</taxon>
        <taxon>Dreissenoidea</taxon>
        <taxon>Dreissenidae</taxon>
        <taxon>Dreissena</taxon>
    </lineage>
</organism>